<organism evidence="1 2">
    <name type="scientific">Scutellospora calospora</name>
    <dbReference type="NCBI Taxonomy" id="85575"/>
    <lineage>
        <taxon>Eukaryota</taxon>
        <taxon>Fungi</taxon>
        <taxon>Fungi incertae sedis</taxon>
        <taxon>Mucoromycota</taxon>
        <taxon>Glomeromycotina</taxon>
        <taxon>Glomeromycetes</taxon>
        <taxon>Diversisporales</taxon>
        <taxon>Gigasporaceae</taxon>
        <taxon>Scutellospora</taxon>
    </lineage>
</organism>
<dbReference type="EMBL" id="CAJVPM010004754">
    <property type="protein sequence ID" value="CAG8516890.1"/>
    <property type="molecule type" value="Genomic_DNA"/>
</dbReference>
<gene>
    <name evidence="1" type="ORF">SCALOS_LOCUS3903</name>
</gene>
<comment type="caution">
    <text evidence="1">The sequence shown here is derived from an EMBL/GenBank/DDBJ whole genome shotgun (WGS) entry which is preliminary data.</text>
</comment>
<evidence type="ECO:0000313" key="1">
    <source>
        <dbReference type="EMBL" id="CAG8516890.1"/>
    </source>
</evidence>
<name>A0ACA9L9R4_9GLOM</name>
<protein>
    <submittedName>
        <fullName evidence="1">9208_t:CDS:1</fullName>
    </submittedName>
</protein>
<accession>A0ACA9L9R4</accession>
<feature type="non-terminal residue" evidence="1">
    <location>
        <position position="1"/>
    </location>
</feature>
<keyword evidence="2" id="KW-1185">Reference proteome</keyword>
<proteinExistence type="predicted"/>
<dbReference type="Proteomes" id="UP000789860">
    <property type="component" value="Unassembled WGS sequence"/>
</dbReference>
<evidence type="ECO:0000313" key="2">
    <source>
        <dbReference type="Proteomes" id="UP000789860"/>
    </source>
</evidence>
<sequence>NSHSVRTLNENFESAILSIVMTDSREPQKPVESHPPKIGDENSKKLKDIENIENKRPSEINSIEVGARTVAHVDEYVMMAMPELLETNKRKFETTRSNSS</sequence>
<reference evidence="1" key="1">
    <citation type="submission" date="2021-06" db="EMBL/GenBank/DDBJ databases">
        <authorList>
            <person name="Kallberg Y."/>
            <person name="Tangrot J."/>
            <person name="Rosling A."/>
        </authorList>
    </citation>
    <scope>NUCLEOTIDE SEQUENCE</scope>
    <source>
        <strain evidence="1">AU212A</strain>
    </source>
</reference>